<protein>
    <submittedName>
        <fullName evidence="2">Uncharacterized protein</fullName>
    </submittedName>
</protein>
<evidence type="ECO:0000313" key="3">
    <source>
        <dbReference type="Proteomes" id="UP000663828"/>
    </source>
</evidence>
<dbReference type="EMBL" id="CAJNOJ010000018">
    <property type="protein sequence ID" value="CAF0829637.1"/>
    <property type="molecule type" value="Genomic_DNA"/>
</dbReference>
<sequence length="94" mass="11148">MSEEQVNRLETVIRTWLNAGAQCSSSLKPYTRSLYPTYKPGIRVKRTHRREIRSRRRSSAKKLSKRVLSTKSSRNSMIQICEDFLRNHRRLLDI</sequence>
<proteinExistence type="predicted"/>
<dbReference type="Proteomes" id="UP000663852">
    <property type="component" value="Unassembled WGS sequence"/>
</dbReference>
<organism evidence="2 3">
    <name type="scientific">Adineta ricciae</name>
    <name type="common">Rotifer</name>
    <dbReference type="NCBI Taxonomy" id="249248"/>
    <lineage>
        <taxon>Eukaryota</taxon>
        <taxon>Metazoa</taxon>
        <taxon>Spiralia</taxon>
        <taxon>Gnathifera</taxon>
        <taxon>Rotifera</taxon>
        <taxon>Eurotatoria</taxon>
        <taxon>Bdelloidea</taxon>
        <taxon>Adinetida</taxon>
        <taxon>Adinetidae</taxon>
        <taxon>Adineta</taxon>
    </lineage>
</organism>
<comment type="caution">
    <text evidence="2">The sequence shown here is derived from an EMBL/GenBank/DDBJ whole genome shotgun (WGS) entry which is preliminary data.</text>
</comment>
<reference evidence="2" key="1">
    <citation type="submission" date="2021-02" db="EMBL/GenBank/DDBJ databases">
        <authorList>
            <person name="Nowell W R."/>
        </authorList>
    </citation>
    <scope>NUCLEOTIDE SEQUENCE</scope>
</reference>
<name>A0A815M3E3_ADIRI</name>
<gene>
    <name evidence="1" type="ORF">EDS130_LOCUS6270</name>
    <name evidence="2" type="ORF">XAT740_LOCUS34682</name>
</gene>
<evidence type="ECO:0000313" key="1">
    <source>
        <dbReference type="EMBL" id="CAF0829637.1"/>
    </source>
</evidence>
<dbReference type="EMBL" id="CAJNOR010003412">
    <property type="protein sequence ID" value="CAF1411181.1"/>
    <property type="molecule type" value="Genomic_DNA"/>
</dbReference>
<keyword evidence="3" id="KW-1185">Reference proteome</keyword>
<evidence type="ECO:0000313" key="2">
    <source>
        <dbReference type="EMBL" id="CAF1411181.1"/>
    </source>
</evidence>
<dbReference type="Proteomes" id="UP000663828">
    <property type="component" value="Unassembled WGS sequence"/>
</dbReference>
<accession>A0A815M3E3</accession>
<dbReference type="AlphaFoldDB" id="A0A815M3E3"/>
<dbReference type="OrthoDB" id="10017853at2759"/>